<evidence type="ECO:0000256" key="1">
    <source>
        <dbReference type="SAM" id="Coils"/>
    </source>
</evidence>
<comment type="caution">
    <text evidence="3">The sequence shown here is derived from an EMBL/GenBank/DDBJ whole genome shotgun (WGS) entry which is preliminary data.</text>
</comment>
<evidence type="ECO:0000259" key="2">
    <source>
        <dbReference type="Pfam" id="PF00149"/>
    </source>
</evidence>
<dbReference type="InterPro" id="IPR051918">
    <property type="entry name" value="STPP_CPPED1"/>
</dbReference>
<evidence type="ECO:0000313" key="3">
    <source>
        <dbReference type="EMBL" id="OSO89807.1"/>
    </source>
</evidence>
<keyword evidence="1" id="KW-0175">Coiled coil</keyword>
<dbReference type="InterPro" id="IPR004843">
    <property type="entry name" value="Calcineurin-like_PHP"/>
</dbReference>
<protein>
    <submittedName>
        <fullName evidence="3">Metallophosphoesterase</fullName>
    </submittedName>
</protein>
<organism evidence="3 4">
    <name type="scientific">Cylindrospermopsis raciborskii CENA303</name>
    <dbReference type="NCBI Taxonomy" id="1170769"/>
    <lineage>
        <taxon>Bacteria</taxon>
        <taxon>Bacillati</taxon>
        <taxon>Cyanobacteriota</taxon>
        <taxon>Cyanophyceae</taxon>
        <taxon>Nostocales</taxon>
        <taxon>Aphanizomenonaceae</taxon>
        <taxon>Cylindrospermopsis</taxon>
    </lineage>
</organism>
<feature type="domain" description="Calcineurin-like phosphoesterase" evidence="2">
    <location>
        <begin position="52"/>
        <end position="284"/>
    </location>
</feature>
<accession>A0A1X4G5H3</accession>
<reference evidence="4" key="1">
    <citation type="submission" date="2017-04" db="EMBL/GenBank/DDBJ databases">
        <authorList>
            <person name="Abreu V.A."/>
            <person name="Popin R.V."/>
            <person name="Rigonato J."/>
            <person name="Andreote A.P."/>
            <person name="Schaker P.C."/>
            <person name="Hoff-Risseti C."/>
            <person name="Alvarenga D.O."/>
            <person name="Varani A.M."/>
            <person name="Fiore M.F."/>
        </authorList>
    </citation>
    <scope>NUCLEOTIDE SEQUENCE [LARGE SCALE GENOMIC DNA]</scope>
    <source>
        <strain evidence="4">CENA303</strain>
    </source>
</reference>
<dbReference type="RefSeq" id="WP_085728674.1">
    <property type="nucleotide sequence ID" value="NZ_NBYN01000054.1"/>
</dbReference>
<dbReference type="PANTHER" id="PTHR43143">
    <property type="entry name" value="METALLOPHOSPHOESTERASE, CALCINEURIN SUPERFAMILY"/>
    <property type="match status" value="1"/>
</dbReference>
<dbReference type="GO" id="GO:0016787">
    <property type="term" value="F:hydrolase activity"/>
    <property type="evidence" value="ECO:0007669"/>
    <property type="project" value="InterPro"/>
</dbReference>
<dbReference type="PANTHER" id="PTHR43143:SF1">
    <property type="entry name" value="SERINE_THREONINE-PROTEIN PHOSPHATASE CPPED1"/>
    <property type="match status" value="1"/>
</dbReference>
<dbReference type="InterPro" id="IPR029052">
    <property type="entry name" value="Metallo-depent_PP-like"/>
</dbReference>
<dbReference type="AlphaFoldDB" id="A0A1X4G5H3"/>
<feature type="coiled-coil region" evidence="1">
    <location>
        <begin position="298"/>
        <end position="325"/>
    </location>
</feature>
<dbReference type="Gene3D" id="3.60.21.10">
    <property type="match status" value="1"/>
</dbReference>
<sequence>MKLISEPSVPIKIQRMKQRVRWQHSAILEHNIDQTVMTFDDQGREKNQEFSFMVLGDSGTKSHYGSHPQRQVTEMMLNHLEDCRFILHTGDVVYVVGSREYYPANFIEPYREFLVGGESPQKIAYNNMTFNLPILPVLGNHDYYDVPLLYRLITGLTLPLRKRLRYKDIEIGWHGSNQGDSYARAFMDYLAAIAPSDLETHLNKHYTGKVNTGRCLNYQPGRFTRLPNRYYSFNYGGIDFFALDSNTFNTPEPLPQSRSQDLRQKLWESRRSLEQQELEILAVYEKLDSKNPQESDQLADLAGKLDQLNEIKLDIEKQLKNHSNADTDFEQLEWLRERLIASWQDLNVRGRVLFFHHPPYVTEATKWQQGQTLAVRHRLREVLEQVRVALGNMEREITGGRPLVDLVFNGHAHCLEFLKTTDTGYGDSGISYIVCGGSGRRPRRQREEGTELLEDFSDHNNDHMWKVADSFLYVGRTGYDLETKKLYSCARVDVKAGIPPQFVITPLVTELIEGKWCNKQLDAIII</sequence>
<dbReference type="Pfam" id="PF00149">
    <property type="entry name" value="Metallophos"/>
    <property type="match status" value="1"/>
</dbReference>
<evidence type="ECO:0000313" key="4">
    <source>
        <dbReference type="Proteomes" id="UP000192997"/>
    </source>
</evidence>
<proteinExistence type="predicted"/>
<dbReference type="EMBL" id="NBYN01000054">
    <property type="protein sequence ID" value="OSO89807.1"/>
    <property type="molecule type" value="Genomic_DNA"/>
</dbReference>
<dbReference type="SUPFAM" id="SSF56300">
    <property type="entry name" value="Metallo-dependent phosphatases"/>
    <property type="match status" value="1"/>
</dbReference>
<dbReference type="Proteomes" id="UP000192997">
    <property type="component" value="Unassembled WGS sequence"/>
</dbReference>
<name>A0A1X4G5H3_9CYAN</name>
<gene>
    <name evidence="3" type="ORF">B7O87_11750</name>
</gene>